<sequence length="82" mass="9035">MSPLNTIVAARINTRLGRRQSTCCHSSQNSGRAGCNSLPEVNEVYELKKSCFLRFGAIRIDGATVAKRAHTPNFGQEDLRIT</sequence>
<evidence type="ECO:0000313" key="1">
    <source>
        <dbReference type="EMBL" id="GIY91378.1"/>
    </source>
</evidence>
<keyword evidence="2" id="KW-1185">Reference proteome</keyword>
<dbReference type="EMBL" id="BPLR01017408">
    <property type="protein sequence ID" value="GIY91378.1"/>
    <property type="molecule type" value="Genomic_DNA"/>
</dbReference>
<dbReference type="AlphaFoldDB" id="A0AAV4X9L6"/>
<proteinExistence type="predicted"/>
<dbReference type="Proteomes" id="UP001054945">
    <property type="component" value="Unassembled WGS sequence"/>
</dbReference>
<gene>
    <name evidence="1" type="ORF">CEXT_512061</name>
</gene>
<accession>A0AAV4X9L6</accession>
<name>A0AAV4X9L6_CAEEX</name>
<reference evidence="1 2" key="1">
    <citation type="submission" date="2021-06" db="EMBL/GenBank/DDBJ databases">
        <title>Caerostris extrusa draft genome.</title>
        <authorList>
            <person name="Kono N."/>
            <person name="Arakawa K."/>
        </authorList>
    </citation>
    <scope>NUCLEOTIDE SEQUENCE [LARGE SCALE GENOMIC DNA]</scope>
</reference>
<comment type="caution">
    <text evidence="1">The sequence shown here is derived from an EMBL/GenBank/DDBJ whole genome shotgun (WGS) entry which is preliminary data.</text>
</comment>
<organism evidence="1 2">
    <name type="scientific">Caerostris extrusa</name>
    <name type="common">Bark spider</name>
    <name type="synonym">Caerostris bankana</name>
    <dbReference type="NCBI Taxonomy" id="172846"/>
    <lineage>
        <taxon>Eukaryota</taxon>
        <taxon>Metazoa</taxon>
        <taxon>Ecdysozoa</taxon>
        <taxon>Arthropoda</taxon>
        <taxon>Chelicerata</taxon>
        <taxon>Arachnida</taxon>
        <taxon>Araneae</taxon>
        <taxon>Araneomorphae</taxon>
        <taxon>Entelegynae</taxon>
        <taxon>Araneoidea</taxon>
        <taxon>Araneidae</taxon>
        <taxon>Caerostris</taxon>
    </lineage>
</organism>
<protein>
    <submittedName>
        <fullName evidence="1">Uncharacterized protein</fullName>
    </submittedName>
</protein>
<evidence type="ECO:0000313" key="2">
    <source>
        <dbReference type="Proteomes" id="UP001054945"/>
    </source>
</evidence>